<dbReference type="PANTHER" id="PTHR30026:SF20">
    <property type="entry name" value="OUTER MEMBRANE PROTEIN TOLC"/>
    <property type="match status" value="1"/>
</dbReference>
<evidence type="ECO:0000256" key="3">
    <source>
        <dbReference type="ARBA" id="ARBA00022448"/>
    </source>
</evidence>
<evidence type="ECO:0000313" key="8">
    <source>
        <dbReference type="EMBL" id="BDC98928.1"/>
    </source>
</evidence>
<keyword evidence="6" id="KW-0472">Membrane</keyword>
<accession>A0ABN6L7Y1</accession>
<evidence type="ECO:0000256" key="5">
    <source>
        <dbReference type="ARBA" id="ARBA00022692"/>
    </source>
</evidence>
<dbReference type="Proteomes" id="UP001354989">
    <property type="component" value="Chromosome"/>
</dbReference>
<dbReference type="Gene3D" id="1.20.1600.10">
    <property type="entry name" value="Outer membrane efflux proteins (OEP)"/>
    <property type="match status" value="1"/>
</dbReference>
<dbReference type="EMBL" id="AP025292">
    <property type="protein sequence ID" value="BDC98928.1"/>
    <property type="molecule type" value="Genomic_DNA"/>
</dbReference>
<keyword evidence="5" id="KW-0812">Transmembrane</keyword>
<keyword evidence="4" id="KW-1134">Transmembrane beta strand</keyword>
<keyword evidence="3" id="KW-0813">Transport</keyword>
<name>A0ABN6L7Y1_9BACT</name>
<organism evidence="8 9">
    <name type="scientific">Persicobacter psychrovividus</name>
    <dbReference type="NCBI Taxonomy" id="387638"/>
    <lineage>
        <taxon>Bacteria</taxon>
        <taxon>Pseudomonadati</taxon>
        <taxon>Bacteroidota</taxon>
        <taxon>Cytophagia</taxon>
        <taxon>Cytophagales</taxon>
        <taxon>Persicobacteraceae</taxon>
        <taxon>Persicobacter</taxon>
    </lineage>
</organism>
<dbReference type="InterPro" id="IPR003423">
    <property type="entry name" value="OMP_efflux"/>
</dbReference>
<comment type="subcellular location">
    <subcellularLocation>
        <location evidence="1">Cell outer membrane</location>
    </subcellularLocation>
</comment>
<evidence type="ECO:0000313" key="9">
    <source>
        <dbReference type="Proteomes" id="UP001354989"/>
    </source>
</evidence>
<dbReference type="PANTHER" id="PTHR30026">
    <property type="entry name" value="OUTER MEMBRANE PROTEIN TOLC"/>
    <property type="match status" value="1"/>
</dbReference>
<evidence type="ECO:0000256" key="4">
    <source>
        <dbReference type="ARBA" id="ARBA00022452"/>
    </source>
</evidence>
<evidence type="ECO:0000256" key="2">
    <source>
        <dbReference type="ARBA" id="ARBA00007613"/>
    </source>
</evidence>
<comment type="similarity">
    <text evidence="2">Belongs to the outer membrane factor (OMF) (TC 1.B.17) family.</text>
</comment>
<evidence type="ECO:0000256" key="6">
    <source>
        <dbReference type="ARBA" id="ARBA00023136"/>
    </source>
</evidence>
<evidence type="ECO:0000256" key="7">
    <source>
        <dbReference type="ARBA" id="ARBA00023237"/>
    </source>
</evidence>
<keyword evidence="9" id="KW-1185">Reference proteome</keyword>
<dbReference type="InterPro" id="IPR051906">
    <property type="entry name" value="TolC-like"/>
</dbReference>
<dbReference type="SUPFAM" id="SSF56954">
    <property type="entry name" value="Outer membrane efflux proteins (OEP)"/>
    <property type="match status" value="1"/>
</dbReference>
<dbReference type="Pfam" id="PF02321">
    <property type="entry name" value="OEP"/>
    <property type="match status" value="2"/>
</dbReference>
<reference evidence="8 9" key="1">
    <citation type="submission" date="2021-12" db="EMBL/GenBank/DDBJ databases">
        <title>Genome sequencing of bacteria with rrn-lacking chromosome and rrn-plasmid.</title>
        <authorList>
            <person name="Anda M."/>
            <person name="Iwasaki W."/>
        </authorList>
    </citation>
    <scope>NUCLEOTIDE SEQUENCE [LARGE SCALE GENOMIC DNA]</scope>
    <source>
        <strain evidence="8 9">NBRC 101262</strain>
    </source>
</reference>
<evidence type="ECO:0000256" key="1">
    <source>
        <dbReference type="ARBA" id="ARBA00004442"/>
    </source>
</evidence>
<keyword evidence="7" id="KW-0998">Cell outer membrane</keyword>
<protein>
    <submittedName>
        <fullName evidence="8">Transporter</fullName>
    </submittedName>
</protein>
<sequence length="454" mass="50597">MMIALCLMPFLGRGQGSTSLNLQQCIDIALQNNQAINKSEASVRESQYKVKETIAIGLPQVNGQVTANNNFALRTSFITGDFLGGSDPNAPPSASPSDQITPISFGTSYDANATLSVSQLIFDGSFFVGLEAAKTYVDLAQKDLIRAEIDVVESVKKAYYLVLINKERLRLVEQNLGRLDTLLNETQLMFDEGFAEKIDVDRIRVSYNNIKSSLKSSQRMIELSQRLLSFHMGVNVNAPVVVEEHISDIAFDPSILDADLAFKSSDRVEMQLLGVQEDLAKYELKNIHVQYLPNLYAVGNMGYLTGANTIGGLTKFGTQWFGFGTIGVQLSIPIFDGLMKRQKAQQVRMRLEQLEYDQQQTAMAIDNEVFQSKANLLSAIDQLTFEKENMTLAKDVFETTRLKYQEGIGSNIELVDANNSYITAQVNYFNAYYDALLNKVNLEKSVGQLYRRGL</sequence>
<proteinExistence type="inferred from homology"/>
<gene>
    <name evidence="8" type="ORF">PEPS_12090</name>
</gene>